<comment type="caution">
    <text evidence="2">The sequence shown here is derived from an EMBL/GenBank/DDBJ whole genome shotgun (WGS) entry which is preliminary data.</text>
</comment>
<reference evidence="3" key="1">
    <citation type="journal article" date="2019" name="Int. J. Syst. Evol. Microbiol.">
        <title>The Global Catalogue of Microorganisms (GCM) 10K type strain sequencing project: providing services to taxonomists for standard genome sequencing and annotation.</title>
        <authorList>
            <consortium name="The Broad Institute Genomics Platform"/>
            <consortium name="The Broad Institute Genome Sequencing Center for Infectious Disease"/>
            <person name="Wu L."/>
            <person name="Ma J."/>
        </authorList>
    </citation>
    <scope>NUCLEOTIDE SEQUENCE [LARGE SCALE GENOMIC DNA]</scope>
    <source>
        <strain evidence="3">CCM 8905</strain>
    </source>
</reference>
<protein>
    <submittedName>
        <fullName evidence="2">Type II toxin-antitoxin system prevent-host-death family antitoxin</fullName>
    </submittedName>
</protein>
<dbReference type="SUPFAM" id="SSF143120">
    <property type="entry name" value="YefM-like"/>
    <property type="match status" value="1"/>
</dbReference>
<proteinExistence type="inferred from homology"/>
<evidence type="ECO:0000256" key="1">
    <source>
        <dbReference type="ARBA" id="ARBA00009981"/>
    </source>
</evidence>
<evidence type="ECO:0000313" key="2">
    <source>
        <dbReference type="EMBL" id="MFC6206537.1"/>
    </source>
</evidence>
<dbReference type="InterPro" id="IPR036165">
    <property type="entry name" value="YefM-like_sf"/>
</dbReference>
<keyword evidence="3" id="KW-1185">Reference proteome</keyword>
<dbReference type="RefSeq" id="WP_225426614.1">
    <property type="nucleotide sequence ID" value="NZ_JBHSSK010000009.1"/>
</dbReference>
<dbReference type="Proteomes" id="UP001596254">
    <property type="component" value="Unassembled WGS sequence"/>
</dbReference>
<name>A0ABW1SQB2_9LACO</name>
<comment type="similarity">
    <text evidence="1">Belongs to the phD/YefM antitoxin family.</text>
</comment>
<dbReference type="NCBIfam" id="TIGR01552">
    <property type="entry name" value="phd_fam"/>
    <property type="match status" value="1"/>
</dbReference>
<accession>A0ABW1SQB2</accession>
<gene>
    <name evidence="2" type="ORF">ACFP1G_03460</name>
</gene>
<evidence type="ECO:0000313" key="3">
    <source>
        <dbReference type="Proteomes" id="UP001596254"/>
    </source>
</evidence>
<dbReference type="EMBL" id="JBHSSK010000009">
    <property type="protein sequence ID" value="MFC6206537.1"/>
    <property type="molecule type" value="Genomic_DNA"/>
</dbReference>
<organism evidence="2 3">
    <name type="scientific">Levilactobacillus tongjiangensis</name>
    <dbReference type="NCBI Taxonomy" id="2486023"/>
    <lineage>
        <taxon>Bacteria</taxon>
        <taxon>Bacillati</taxon>
        <taxon>Bacillota</taxon>
        <taxon>Bacilli</taxon>
        <taxon>Lactobacillales</taxon>
        <taxon>Lactobacillaceae</taxon>
        <taxon>Levilactobacillus</taxon>
    </lineage>
</organism>
<sequence length="89" mass="10440">MMEKDPENFEQNIKPISELRSYNKLLEEVSPQNPVILTKNGYGKYALMDISDFKKFQESIFAAKMMKVADEARRGKKYSWDDVKKELES</sequence>